<keyword evidence="2" id="KW-1185">Reference proteome</keyword>
<dbReference type="PANTHER" id="PTHR42305">
    <property type="entry name" value="MEMBRANE PROTEIN RV1733C-RELATED"/>
    <property type="match status" value="1"/>
</dbReference>
<organism evidence="1 2">
    <name type="scientific">Prauserella muralis</name>
    <dbReference type="NCBI Taxonomy" id="588067"/>
    <lineage>
        <taxon>Bacteria</taxon>
        <taxon>Bacillati</taxon>
        <taxon>Actinomycetota</taxon>
        <taxon>Actinomycetes</taxon>
        <taxon>Pseudonocardiales</taxon>
        <taxon>Pseudonocardiaceae</taxon>
        <taxon>Prauserella</taxon>
    </lineage>
</organism>
<evidence type="ECO:0000313" key="1">
    <source>
        <dbReference type="EMBL" id="PXY22272.1"/>
    </source>
</evidence>
<sequence length="201" mass="21533">MGRDHRDPTALTRLWRRLGPGHNPLTRGSDRVEGLALVLALLLPVLTLPFAAALGSDTYARQAEAARVQASTRHEATAVLVEDAPPADPAANPGGSRQSVSAAAEWRLPDGSVRAGDVVVESGAPAGTEVGIWLDVHGRQVSAPLSPGAVAWNAVAVAVTVWLGVVLLCALGFALTRRLLDRHRYARWQHEWNRLETEYHG</sequence>
<dbReference type="Proteomes" id="UP000249915">
    <property type="component" value="Unassembled WGS sequence"/>
</dbReference>
<dbReference type="RefSeq" id="WP_112282877.1">
    <property type="nucleotide sequence ID" value="NZ_MASW01000005.1"/>
</dbReference>
<dbReference type="OrthoDB" id="3637369at2"/>
<protein>
    <submittedName>
        <fullName evidence="1">Uncharacterized protein</fullName>
    </submittedName>
</protein>
<gene>
    <name evidence="1" type="ORF">BAY60_20555</name>
</gene>
<dbReference type="InterPro" id="IPR039708">
    <property type="entry name" value="MT1774/Rv1733c-like"/>
</dbReference>
<reference evidence="1 2" key="1">
    <citation type="submission" date="2016-07" db="EMBL/GenBank/DDBJ databases">
        <title>Draft genome sequence of Prauserella muralis DSM 45305, isolated from a mould-covered wall in an indoor environment.</title>
        <authorList>
            <person name="Ruckert C."/>
            <person name="Albersmeier A."/>
            <person name="Jiang C.-L."/>
            <person name="Jiang Y."/>
            <person name="Kalinowski J."/>
            <person name="Schneider O."/>
            <person name="Winkler A."/>
            <person name="Zotchev S.B."/>
        </authorList>
    </citation>
    <scope>NUCLEOTIDE SEQUENCE [LARGE SCALE GENOMIC DNA]</scope>
    <source>
        <strain evidence="1 2">DSM 45305</strain>
    </source>
</reference>
<dbReference type="PANTHER" id="PTHR42305:SF1">
    <property type="entry name" value="MEMBRANE PROTEIN RV1733C-RELATED"/>
    <property type="match status" value="1"/>
</dbReference>
<dbReference type="AlphaFoldDB" id="A0A2V4ANU0"/>
<dbReference type="EMBL" id="MASW01000005">
    <property type="protein sequence ID" value="PXY22272.1"/>
    <property type="molecule type" value="Genomic_DNA"/>
</dbReference>
<accession>A0A2V4ANU0</accession>
<evidence type="ECO:0000313" key="2">
    <source>
        <dbReference type="Proteomes" id="UP000249915"/>
    </source>
</evidence>
<proteinExistence type="predicted"/>
<name>A0A2V4ANU0_9PSEU</name>
<comment type="caution">
    <text evidence="1">The sequence shown here is derived from an EMBL/GenBank/DDBJ whole genome shotgun (WGS) entry which is preliminary data.</text>
</comment>